<dbReference type="GO" id="GO:0004105">
    <property type="term" value="F:choline-phosphate cytidylyltransferase activity"/>
    <property type="evidence" value="ECO:0007669"/>
    <property type="project" value="UniProtKB-EC"/>
</dbReference>
<evidence type="ECO:0000256" key="2">
    <source>
        <dbReference type="SAM" id="Coils"/>
    </source>
</evidence>
<dbReference type="PANTHER" id="PTHR10739">
    <property type="entry name" value="CYTIDYLYLTRANSFERASE"/>
    <property type="match status" value="1"/>
</dbReference>
<evidence type="ECO:0000259" key="3">
    <source>
        <dbReference type="Pfam" id="PF01467"/>
    </source>
</evidence>
<keyword evidence="5" id="KW-1185">Reference proteome</keyword>
<evidence type="ECO:0000256" key="1">
    <source>
        <dbReference type="ARBA" id="ARBA00026101"/>
    </source>
</evidence>
<dbReference type="Pfam" id="PF01467">
    <property type="entry name" value="CTP_transf_like"/>
    <property type="match status" value="1"/>
</dbReference>
<dbReference type="InterPro" id="IPR014729">
    <property type="entry name" value="Rossmann-like_a/b/a_fold"/>
</dbReference>
<proteinExistence type="predicted"/>
<dbReference type="SUPFAM" id="SSF52374">
    <property type="entry name" value="Nucleotidylyl transferase"/>
    <property type="match status" value="1"/>
</dbReference>
<dbReference type="OrthoDB" id="17102at2759"/>
<dbReference type="AlphaFoldDB" id="A0A2U1L9U3"/>
<evidence type="ECO:0000313" key="4">
    <source>
        <dbReference type="EMBL" id="PWA45780.1"/>
    </source>
</evidence>
<keyword evidence="2" id="KW-0175">Coiled coil</keyword>
<keyword evidence="4" id="KW-0808">Transferase</keyword>
<dbReference type="EC" id="2.7.7.15" evidence="1"/>
<dbReference type="PANTHER" id="PTHR10739:SF13">
    <property type="entry name" value="CHOLINE-PHOSPHATE CYTIDYLYLTRANSFERASE"/>
    <property type="match status" value="1"/>
</dbReference>
<name>A0A2U1L9U3_ARTAN</name>
<dbReference type="STRING" id="35608.A0A2U1L9U3"/>
<gene>
    <name evidence="4" type="ORF">CTI12_AA514750</name>
</gene>
<keyword evidence="4" id="KW-0548">Nucleotidyltransferase</keyword>
<dbReference type="InterPro" id="IPR004821">
    <property type="entry name" value="Cyt_trans-like"/>
</dbReference>
<comment type="caution">
    <text evidence="4">The sequence shown here is derived from an EMBL/GenBank/DDBJ whole genome shotgun (WGS) entry which is preliminary data.</text>
</comment>
<feature type="coiled-coil region" evidence="2">
    <location>
        <begin position="109"/>
        <end position="136"/>
    </location>
</feature>
<dbReference type="Gene3D" id="3.40.50.620">
    <property type="entry name" value="HUPs"/>
    <property type="match status" value="1"/>
</dbReference>
<dbReference type="Proteomes" id="UP000245207">
    <property type="component" value="Unassembled WGS sequence"/>
</dbReference>
<dbReference type="GO" id="GO:0031210">
    <property type="term" value="F:phosphatidylcholine binding"/>
    <property type="evidence" value="ECO:0007669"/>
    <property type="project" value="TreeGrafter"/>
</dbReference>
<dbReference type="NCBIfam" id="TIGR00125">
    <property type="entry name" value="cyt_tran_rel"/>
    <property type="match status" value="1"/>
</dbReference>
<accession>A0A2U1L9U3</accession>
<evidence type="ECO:0000313" key="5">
    <source>
        <dbReference type="Proteomes" id="UP000245207"/>
    </source>
</evidence>
<reference evidence="4 5" key="1">
    <citation type="journal article" date="2018" name="Mol. Plant">
        <title>The genome of Artemisia annua provides insight into the evolution of Asteraceae family and artemisinin biosynthesis.</title>
        <authorList>
            <person name="Shen Q."/>
            <person name="Zhang L."/>
            <person name="Liao Z."/>
            <person name="Wang S."/>
            <person name="Yan T."/>
            <person name="Shi P."/>
            <person name="Liu M."/>
            <person name="Fu X."/>
            <person name="Pan Q."/>
            <person name="Wang Y."/>
            <person name="Lv Z."/>
            <person name="Lu X."/>
            <person name="Zhang F."/>
            <person name="Jiang W."/>
            <person name="Ma Y."/>
            <person name="Chen M."/>
            <person name="Hao X."/>
            <person name="Li L."/>
            <person name="Tang Y."/>
            <person name="Lv G."/>
            <person name="Zhou Y."/>
            <person name="Sun X."/>
            <person name="Brodelius P.E."/>
            <person name="Rose J.K.C."/>
            <person name="Tang K."/>
        </authorList>
    </citation>
    <scope>NUCLEOTIDE SEQUENCE [LARGE SCALE GENOMIC DNA]</scope>
    <source>
        <strain evidence="5">cv. Huhao1</strain>
        <tissue evidence="4">Leaf</tissue>
    </source>
</reference>
<organism evidence="4 5">
    <name type="scientific">Artemisia annua</name>
    <name type="common">Sweet wormwood</name>
    <dbReference type="NCBI Taxonomy" id="35608"/>
    <lineage>
        <taxon>Eukaryota</taxon>
        <taxon>Viridiplantae</taxon>
        <taxon>Streptophyta</taxon>
        <taxon>Embryophyta</taxon>
        <taxon>Tracheophyta</taxon>
        <taxon>Spermatophyta</taxon>
        <taxon>Magnoliopsida</taxon>
        <taxon>eudicotyledons</taxon>
        <taxon>Gunneridae</taxon>
        <taxon>Pentapetalae</taxon>
        <taxon>asterids</taxon>
        <taxon>campanulids</taxon>
        <taxon>Asterales</taxon>
        <taxon>Asteraceae</taxon>
        <taxon>Asteroideae</taxon>
        <taxon>Anthemideae</taxon>
        <taxon>Artemisiinae</taxon>
        <taxon>Artemisia</taxon>
    </lineage>
</organism>
<dbReference type="EMBL" id="PKPP01010598">
    <property type="protein sequence ID" value="PWA45780.1"/>
    <property type="molecule type" value="Genomic_DNA"/>
</dbReference>
<protein>
    <recommendedName>
        <fullName evidence="1">choline-phosphate cytidylyltransferase</fullName>
        <ecNumber evidence="1">2.7.7.15</ecNumber>
    </recommendedName>
</protein>
<dbReference type="InterPro" id="IPR045049">
    <property type="entry name" value="Pcy1-like"/>
</dbReference>
<feature type="domain" description="Cytidyltransferase-like" evidence="3">
    <location>
        <begin position="13"/>
        <end position="131"/>
    </location>
</feature>
<sequence>MRDPPTDRPVRVYADGIYDLFHFGHARSLEQAKKSFPNTYLLVGCCNDEVTHNLNGKTVMTDQERYESLHHCKWVDEVIPDAPWVMNQEFIDKHQTDYMQRRENSVQSFEKLRQVKRNLEQAKNLLEAVIRREEKKRDVIDIEVILQRTQMKYKVRMCDYDPLCVLLDEYVSATLGFEQVFTLLSETQGGPADNSDELANEALKAMDGQDNIIKFLTLKNKGRRSFNSKERNRKEYRNLDYLLHTVTYQDIDQIGS</sequence>